<evidence type="ECO:0000256" key="3">
    <source>
        <dbReference type="ARBA" id="ARBA00022840"/>
    </source>
</evidence>
<protein>
    <submittedName>
        <fullName evidence="6">Putative ABC transport system ATP-binding protein</fullName>
    </submittedName>
</protein>
<evidence type="ECO:0000256" key="4">
    <source>
        <dbReference type="SAM" id="MobiDB-lite"/>
    </source>
</evidence>
<evidence type="ECO:0000256" key="1">
    <source>
        <dbReference type="ARBA" id="ARBA00022448"/>
    </source>
</evidence>
<dbReference type="PROSITE" id="PS00211">
    <property type="entry name" value="ABC_TRANSPORTER_1"/>
    <property type="match status" value="1"/>
</dbReference>
<dbReference type="PANTHER" id="PTHR24220:SF685">
    <property type="entry name" value="ABC TRANSPORTER RELATED"/>
    <property type="match status" value="1"/>
</dbReference>
<dbReference type="InterPro" id="IPR003439">
    <property type="entry name" value="ABC_transporter-like_ATP-bd"/>
</dbReference>
<dbReference type="InterPro" id="IPR003593">
    <property type="entry name" value="AAA+_ATPase"/>
</dbReference>
<dbReference type="PROSITE" id="PS50893">
    <property type="entry name" value="ABC_TRANSPORTER_2"/>
    <property type="match status" value="1"/>
</dbReference>
<keyword evidence="2" id="KW-0547">Nucleotide-binding</keyword>
<proteinExistence type="predicted"/>
<dbReference type="GO" id="GO:0016887">
    <property type="term" value="F:ATP hydrolysis activity"/>
    <property type="evidence" value="ECO:0007669"/>
    <property type="project" value="InterPro"/>
</dbReference>
<dbReference type="RefSeq" id="WP_093850299.1">
    <property type="nucleotide sequence ID" value="NZ_FOSG01000010.1"/>
</dbReference>
<evidence type="ECO:0000256" key="2">
    <source>
        <dbReference type="ARBA" id="ARBA00022741"/>
    </source>
</evidence>
<keyword evidence="1" id="KW-0813">Transport</keyword>
<gene>
    <name evidence="6" type="ORF">SAMN05192584_11052</name>
</gene>
<dbReference type="InterPro" id="IPR015854">
    <property type="entry name" value="ABC_transpr_LolD-like"/>
</dbReference>
<dbReference type="GO" id="GO:0005524">
    <property type="term" value="F:ATP binding"/>
    <property type="evidence" value="ECO:0007669"/>
    <property type="project" value="UniProtKB-KW"/>
</dbReference>
<reference evidence="7" key="1">
    <citation type="submission" date="2016-10" db="EMBL/GenBank/DDBJ databases">
        <authorList>
            <person name="Varghese N."/>
            <person name="Submissions S."/>
        </authorList>
    </citation>
    <scope>NUCLEOTIDE SEQUENCE [LARGE SCALE GENOMIC DNA]</scope>
    <source>
        <strain evidence="7">PL19</strain>
    </source>
</reference>
<dbReference type="SUPFAM" id="SSF52540">
    <property type="entry name" value="P-loop containing nucleoside triphosphate hydrolases"/>
    <property type="match status" value="1"/>
</dbReference>
<accession>A0A1I4DBW1</accession>
<dbReference type="OrthoDB" id="9802264at2"/>
<dbReference type="InterPro" id="IPR017911">
    <property type="entry name" value="MacB-like_ATP-bd"/>
</dbReference>
<dbReference type="SMART" id="SM00382">
    <property type="entry name" value="AAA"/>
    <property type="match status" value="1"/>
</dbReference>
<evidence type="ECO:0000313" key="6">
    <source>
        <dbReference type="EMBL" id="SFK91108.1"/>
    </source>
</evidence>
<evidence type="ECO:0000259" key="5">
    <source>
        <dbReference type="PROSITE" id="PS50893"/>
    </source>
</evidence>
<dbReference type="EMBL" id="FOSG01000010">
    <property type="protein sequence ID" value="SFK91108.1"/>
    <property type="molecule type" value="Genomic_DNA"/>
</dbReference>
<dbReference type="CDD" id="cd03255">
    <property type="entry name" value="ABC_MJ0796_LolCDE_FtsE"/>
    <property type="match status" value="1"/>
</dbReference>
<keyword evidence="3 6" id="KW-0067">ATP-binding</keyword>
<feature type="region of interest" description="Disordered" evidence="4">
    <location>
        <begin position="1"/>
        <end position="26"/>
    </location>
</feature>
<sequence>MTTPSTAAGHRAAPDAADAADAPETADSGGLRLLDVTLTLGDGDTAVTALDHVELAVAPGEFTAVVGPSGSGKSSLLAVAGGLQRPTSGTVRVAGTELTALSDKERTAARRRHIGFVFQQSNLLASLTVREQLLLPAHIDGRLDAAARARADELIEAVGLAHRAGSRPHQLSGGERQRAGLARALMTSPAVLLVDEPTSALDRVRSAEAVRLLAEQTHERGTATVMVTHDTAIMDAADRVYEMVDGRLS</sequence>
<dbReference type="GO" id="GO:0022857">
    <property type="term" value="F:transmembrane transporter activity"/>
    <property type="evidence" value="ECO:0007669"/>
    <property type="project" value="TreeGrafter"/>
</dbReference>
<dbReference type="Pfam" id="PF00005">
    <property type="entry name" value="ABC_tran"/>
    <property type="match status" value="1"/>
</dbReference>
<keyword evidence="7" id="KW-1185">Reference proteome</keyword>
<dbReference type="InterPro" id="IPR017871">
    <property type="entry name" value="ABC_transporter-like_CS"/>
</dbReference>
<feature type="domain" description="ABC transporter" evidence="5">
    <location>
        <begin position="31"/>
        <end position="249"/>
    </location>
</feature>
<dbReference type="PANTHER" id="PTHR24220">
    <property type="entry name" value="IMPORT ATP-BINDING PROTEIN"/>
    <property type="match status" value="1"/>
</dbReference>
<dbReference type="AlphaFoldDB" id="A0A1I4DBW1"/>
<name>A0A1I4DBW1_9ACTN</name>
<dbReference type="Proteomes" id="UP000198928">
    <property type="component" value="Unassembled WGS sequence"/>
</dbReference>
<organism evidence="6 7">
    <name type="scientific">Streptomyces pini</name>
    <dbReference type="NCBI Taxonomy" id="1520580"/>
    <lineage>
        <taxon>Bacteria</taxon>
        <taxon>Bacillati</taxon>
        <taxon>Actinomycetota</taxon>
        <taxon>Actinomycetes</taxon>
        <taxon>Kitasatosporales</taxon>
        <taxon>Streptomycetaceae</taxon>
        <taxon>Streptomyces</taxon>
    </lineage>
</organism>
<dbReference type="Gene3D" id="3.40.50.300">
    <property type="entry name" value="P-loop containing nucleotide triphosphate hydrolases"/>
    <property type="match status" value="1"/>
</dbReference>
<dbReference type="GO" id="GO:0005886">
    <property type="term" value="C:plasma membrane"/>
    <property type="evidence" value="ECO:0007669"/>
    <property type="project" value="TreeGrafter"/>
</dbReference>
<feature type="compositionally biased region" description="Low complexity" evidence="4">
    <location>
        <begin position="7"/>
        <end position="26"/>
    </location>
</feature>
<evidence type="ECO:0000313" key="7">
    <source>
        <dbReference type="Proteomes" id="UP000198928"/>
    </source>
</evidence>
<dbReference type="InterPro" id="IPR027417">
    <property type="entry name" value="P-loop_NTPase"/>
</dbReference>